<keyword evidence="3" id="KW-1185">Reference proteome</keyword>
<dbReference type="PANTHER" id="PTHR38790:SF4">
    <property type="entry name" value="2EXR DOMAIN-CONTAINING PROTEIN"/>
    <property type="match status" value="1"/>
</dbReference>
<evidence type="ECO:0000313" key="2">
    <source>
        <dbReference type="EMBL" id="WZH49592.1"/>
    </source>
</evidence>
<name>A0ABZ2XBG1_9HYPO</name>
<sequence>MHRRFKAWMNAKRQSRQRAPQDPEIPLLPNPRPYALTPSPSQEQITTLAETVLFFRLPLELRRKILIHAFGNRTVHMDLVFTHPLREPLNIDWNLRSTDPERRFRGQDMSHLWPYHKDNLGLAIEKPKSWQWRGCVCHRLIPPRFKKTVDFHTIVKPADDRCCEGWSFYCSLYSNPKFADKPDSCWIGVMGWLLTCRQAYVEGTEILYGTNIIHMSSQPLINNLSMLIRPRSLSMITSLEIVFYLSTHEDHGVVVPNQPELERYLRILDTHFPQLLSLHLGIRVDNPVLEVPPRYDVIRRPVYLSDMLRSVDAFVKRRSDRPELCNLRDPFLLSIPQAAYKALTKEVRDDNRYYIRKSGAQIWRPILAESIVLDDEGELTNATPENGYWTWGDYEDKFELEFNRPPPQMNCFGT</sequence>
<organism evidence="2 3">
    <name type="scientific">Fusarium acuminatum</name>
    <dbReference type="NCBI Taxonomy" id="5515"/>
    <lineage>
        <taxon>Eukaryota</taxon>
        <taxon>Fungi</taxon>
        <taxon>Dikarya</taxon>
        <taxon>Ascomycota</taxon>
        <taxon>Pezizomycotina</taxon>
        <taxon>Sordariomycetes</taxon>
        <taxon>Hypocreomycetidae</taxon>
        <taxon>Hypocreales</taxon>
        <taxon>Nectriaceae</taxon>
        <taxon>Fusarium</taxon>
        <taxon>Fusarium tricinctum species complex</taxon>
    </lineage>
</organism>
<dbReference type="Proteomes" id="UP001489902">
    <property type="component" value="Chromosome 7"/>
</dbReference>
<protein>
    <recommendedName>
        <fullName evidence="4">F-box domain-containing protein</fullName>
    </recommendedName>
</protein>
<reference evidence="2 3" key="1">
    <citation type="submission" date="2024-04" db="EMBL/GenBank/DDBJ databases">
        <title>Complete genome sequence of Fusarium acuminatum.</title>
        <authorList>
            <person name="Lan B."/>
        </authorList>
    </citation>
    <scope>NUCLEOTIDE SEQUENCE [LARGE SCALE GENOMIC DNA]</scope>
    <source>
        <strain evidence="2">1A</strain>
    </source>
</reference>
<evidence type="ECO:0000313" key="3">
    <source>
        <dbReference type="Proteomes" id="UP001489902"/>
    </source>
</evidence>
<proteinExistence type="predicted"/>
<feature type="region of interest" description="Disordered" evidence="1">
    <location>
        <begin position="1"/>
        <end position="40"/>
    </location>
</feature>
<evidence type="ECO:0008006" key="4">
    <source>
        <dbReference type="Google" id="ProtNLM"/>
    </source>
</evidence>
<evidence type="ECO:0000256" key="1">
    <source>
        <dbReference type="SAM" id="MobiDB-lite"/>
    </source>
</evidence>
<gene>
    <name evidence="2" type="ORF">QYS62_010795</name>
</gene>
<dbReference type="PANTHER" id="PTHR38790">
    <property type="entry name" value="2EXR DOMAIN-CONTAINING PROTEIN-RELATED"/>
    <property type="match status" value="1"/>
</dbReference>
<accession>A0ABZ2XBG1</accession>
<dbReference type="EMBL" id="CP151266">
    <property type="protein sequence ID" value="WZH49592.1"/>
    <property type="molecule type" value="Genomic_DNA"/>
</dbReference>